<gene>
    <name evidence="5" type="ORF">H1R20_g13173</name>
</gene>
<dbReference type="Gene3D" id="3.40.50.1460">
    <property type="match status" value="1"/>
</dbReference>
<dbReference type="GO" id="GO:0006915">
    <property type="term" value="P:apoptotic process"/>
    <property type="evidence" value="ECO:0007669"/>
    <property type="project" value="UniProtKB-KW"/>
</dbReference>
<dbReference type="GO" id="GO:0006508">
    <property type="term" value="P:proteolysis"/>
    <property type="evidence" value="ECO:0007669"/>
    <property type="project" value="InterPro"/>
</dbReference>
<organism evidence="5 6">
    <name type="scientific">Candolleomyces eurysporus</name>
    <dbReference type="NCBI Taxonomy" id="2828524"/>
    <lineage>
        <taxon>Eukaryota</taxon>
        <taxon>Fungi</taxon>
        <taxon>Dikarya</taxon>
        <taxon>Basidiomycota</taxon>
        <taxon>Agaricomycotina</taxon>
        <taxon>Agaricomycetes</taxon>
        <taxon>Agaricomycetidae</taxon>
        <taxon>Agaricales</taxon>
        <taxon>Agaricineae</taxon>
        <taxon>Psathyrellaceae</taxon>
        <taxon>Candolleomyces</taxon>
    </lineage>
</organism>
<name>A0A9W8MCC7_9AGAR</name>
<evidence type="ECO:0000259" key="4">
    <source>
        <dbReference type="Pfam" id="PF00656"/>
    </source>
</evidence>
<dbReference type="InterPro" id="IPR050452">
    <property type="entry name" value="Metacaspase"/>
</dbReference>
<dbReference type="OrthoDB" id="10255174at2759"/>
<dbReference type="Pfam" id="PF00656">
    <property type="entry name" value="Peptidase_C14"/>
    <property type="match status" value="1"/>
</dbReference>
<dbReference type="AlphaFoldDB" id="A0A9W8MCC7"/>
<keyword evidence="6" id="KW-1185">Reference proteome</keyword>
<dbReference type="EMBL" id="JANBPK010001264">
    <property type="protein sequence ID" value="KAJ2923933.1"/>
    <property type="molecule type" value="Genomic_DNA"/>
</dbReference>
<dbReference type="GO" id="GO:0005737">
    <property type="term" value="C:cytoplasm"/>
    <property type="evidence" value="ECO:0007669"/>
    <property type="project" value="TreeGrafter"/>
</dbReference>
<evidence type="ECO:0000313" key="5">
    <source>
        <dbReference type="EMBL" id="KAJ2923933.1"/>
    </source>
</evidence>
<feature type="non-terminal residue" evidence="5">
    <location>
        <position position="449"/>
    </location>
</feature>
<dbReference type="InterPro" id="IPR011600">
    <property type="entry name" value="Pept_C14_caspase"/>
</dbReference>
<comment type="caution">
    <text evidence="5">The sequence shown here is derived from an EMBL/GenBank/DDBJ whole genome shotgun (WGS) entry which is preliminary data.</text>
</comment>
<evidence type="ECO:0000256" key="3">
    <source>
        <dbReference type="ARBA" id="ARBA00022807"/>
    </source>
</evidence>
<sequence length="449" mass="49387">MASSSTGSRRLFAITIGIDDYTPETGFSKLKGAVRDADRIRSWLTDDLNVPPPQIRDLRDKAATRNAIIKALEDLSTDSRIQRDDPILIYYAGHGTEAPAPKKWRWDSPQIQMIAPWDFKHRDGASRITQGIPDRTLGVLLTRLAAEKGNNITVILDSCHSGSGTRSGSDIRVRGGPCEGDIPEDLDDHLVKKESSHRGARVPDKFRHHGLRSHVLLAACAPHERAHEVKTSGAFTDALLGALKGANTAELTYEGLIERMETLTSQTPQCEGRYRTRFLFDRKVANTKPVLNATLKKKTLTIAGAGAIHGISIGSKFAIWNSGTDLDKKPLEIVTVEKVKGHESFATLSKKADSKSLVAQIKHNPLPKLSIYVPKTIQSMECFMNLFSEGEGRRPLGITVTEDKTLASTKIRKSVTQSTPLSKIFMEHWNISATITITAIAPMKSGRSR</sequence>
<evidence type="ECO:0000313" key="6">
    <source>
        <dbReference type="Proteomes" id="UP001140091"/>
    </source>
</evidence>
<keyword evidence="2" id="KW-0053">Apoptosis</keyword>
<dbReference type="InterPro" id="IPR029030">
    <property type="entry name" value="Caspase-like_dom_sf"/>
</dbReference>
<dbReference type="PANTHER" id="PTHR48104">
    <property type="entry name" value="METACASPASE-4"/>
    <property type="match status" value="1"/>
</dbReference>
<keyword evidence="3" id="KW-0378">Hydrolase</keyword>
<keyword evidence="3" id="KW-0645">Protease</keyword>
<keyword evidence="3" id="KW-0788">Thiol protease</keyword>
<dbReference type="GO" id="GO:0004197">
    <property type="term" value="F:cysteine-type endopeptidase activity"/>
    <property type="evidence" value="ECO:0007669"/>
    <property type="project" value="InterPro"/>
</dbReference>
<dbReference type="SUPFAM" id="SSF52129">
    <property type="entry name" value="Caspase-like"/>
    <property type="match status" value="1"/>
</dbReference>
<dbReference type="PANTHER" id="PTHR48104:SF30">
    <property type="entry name" value="METACASPASE-1"/>
    <property type="match status" value="1"/>
</dbReference>
<proteinExistence type="inferred from homology"/>
<reference evidence="5" key="1">
    <citation type="submission" date="2022-06" db="EMBL/GenBank/DDBJ databases">
        <title>Genome Sequence of Candolleomyces eurysporus.</title>
        <authorList>
            <person name="Buettner E."/>
        </authorList>
    </citation>
    <scope>NUCLEOTIDE SEQUENCE</scope>
    <source>
        <strain evidence="5">VTCC 930004</strain>
    </source>
</reference>
<protein>
    <recommendedName>
        <fullName evidence="4">Peptidase C14 caspase domain-containing protein</fullName>
    </recommendedName>
</protein>
<evidence type="ECO:0000256" key="2">
    <source>
        <dbReference type="ARBA" id="ARBA00022703"/>
    </source>
</evidence>
<feature type="domain" description="Peptidase C14 caspase" evidence="4">
    <location>
        <begin position="12"/>
        <end position="270"/>
    </location>
</feature>
<evidence type="ECO:0000256" key="1">
    <source>
        <dbReference type="ARBA" id="ARBA00009005"/>
    </source>
</evidence>
<comment type="similarity">
    <text evidence="1">Belongs to the peptidase C14B family.</text>
</comment>
<dbReference type="Proteomes" id="UP001140091">
    <property type="component" value="Unassembled WGS sequence"/>
</dbReference>
<accession>A0A9W8MCC7</accession>